<dbReference type="Proteomes" id="UP000053309">
    <property type="component" value="Unassembled WGS sequence"/>
</dbReference>
<reference evidence="2 3" key="1">
    <citation type="submission" date="2014-04" db="EMBL/GenBank/DDBJ databases">
        <title>Genome evolution of avian class.</title>
        <authorList>
            <person name="Zhang G."/>
            <person name="Li C."/>
        </authorList>
    </citation>
    <scope>NUCLEOTIDE SEQUENCE [LARGE SCALE GENOMIC DNA]</scope>
    <source>
        <strain evidence="2">BGI_N312</strain>
    </source>
</reference>
<proteinExistence type="predicted"/>
<gene>
    <name evidence="2" type="ORF">N312_06954</name>
</gene>
<feature type="non-terminal residue" evidence="2">
    <location>
        <position position="1"/>
    </location>
</feature>
<dbReference type="AlphaFoldDB" id="A0A087VBR7"/>
<feature type="region of interest" description="Disordered" evidence="1">
    <location>
        <begin position="40"/>
        <end position="63"/>
    </location>
</feature>
<feature type="non-terminal residue" evidence="2">
    <location>
        <position position="163"/>
    </location>
</feature>
<protein>
    <submittedName>
        <fullName evidence="2">Uncharacterized protein</fullName>
    </submittedName>
</protein>
<keyword evidence="3" id="KW-1185">Reference proteome</keyword>
<evidence type="ECO:0000313" key="3">
    <source>
        <dbReference type="Proteomes" id="UP000053309"/>
    </source>
</evidence>
<dbReference type="EMBL" id="KL487393">
    <property type="protein sequence ID" value="KFO10059.1"/>
    <property type="molecule type" value="Genomic_DNA"/>
</dbReference>
<evidence type="ECO:0000313" key="2">
    <source>
        <dbReference type="EMBL" id="KFO10059.1"/>
    </source>
</evidence>
<accession>A0A087VBR7</accession>
<feature type="region of interest" description="Disordered" evidence="1">
    <location>
        <begin position="98"/>
        <end position="163"/>
    </location>
</feature>
<organism evidence="2 3">
    <name type="scientific">Balearica regulorum gibbericeps</name>
    <name type="common">East African grey crowned-crane</name>
    <dbReference type="NCBI Taxonomy" id="100784"/>
    <lineage>
        <taxon>Eukaryota</taxon>
        <taxon>Metazoa</taxon>
        <taxon>Chordata</taxon>
        <taxon>Craniata</taxon>
        <taxon>Vertebrata</taxon>
        <taxon>Euteleostomi</taxon>
        <taxon>Archelosauria</taxon>
        <taxon>Archosauria</taxon>
        <taxon>Dinosauria</taxon>
        <taxon>Saurischia</taxon>
        <taxon>Theropoda</taxon>
        <taxon>Coelurosauria</taxon>
        <taxon>Aves</taxon>
        <taxon>Neognathae</taxon>
        <taxon>Neoaves</taxon>
        <taxon>Gruiformes</taxon>
        <taxon>Gruidae</taxon>
        <taxon>Balearica</taxon>
    </lineage>
</organism>
<evidence type="ECO:0000256" key="1">
    <source>
        <dbReference type="SAM" id="MobiDB-lite"/>
    </source>
</evidence>
<feature type="compositionally biased region" description="Low complexity" evidence="1">
    <location>
        <begin position="142"/>
        <end position="157"/>
    </location>
</feature>
<sequence length="163" mass="17399">DYPELANSLHRLLGAEEAKPCPQGTESVAMSGRSRLATGITQGGSSYCPEVSSASTSTFPRARASLSETETLIYRATDGGDAPRHVGRQFLSSEDQQLCRGEHPCGGQDARAGRWNRRLGAQSPFTSTPELLRPQTAPSPESTLRSRSALSFSTLSSEENGLS</sequence>
<name>A0A087VBR7_BALRE</name>